<feature type="domain" description="Right handed beta helix" evidence="2">
    <location>
        <begin position="484"/>
        <end position="574"/>
    </location>
</feature>
<dbReference type="RefSeq" id="WP_004512289.1">
    <property type="nucleotide sequence ID" value="NC_007517.1"/>
</dbReference>
<sequence length="667" mass="72289">MNSAISLLLLSVLLLLPAPSRATPVEGVVVAEQGPLEGAVVSAYGSLKDISGGTPLCRSSPGEKPGFYRLNLPPGAYHLVATGNREGSEYFSFHGANPVTVAGEKLWLPFIATPTAPAAMRKSDISRLTGVVTYKGKPVAGAQVSLYSAAGEQCKGLGVVTKTTDAAGKFAIDTVEGDYLVVARKRLASDRVMQLRRGDLFCYFAGNPVTVAPGTETAVVIPCYPRDDVRGFLADGASVGGKRGGLARFRERAAEEPSRYGISGRVTGLDGKPVAGLVVMAFKGEPNQLFRMNIPRLKSEFMAKTDASGAFTIGLKEPGTYYPVAREFTGMSPHRGELFGLYEGNADHAVTVAGQLEDVKITVGRVMTASGEVPAPAATVEKSVRRKAALRLGDTVIDRDTVWNGRVEIAGRVVVSRRATLTILPGTVVRFRKIDRDKDGIGDGELRVLGRLVAAGTPRQRIRFMSAEKKPRPGDWSYILLFTSGAENVLRYCVVEHAFTGLQAHFSRAVVSDSVFAGNSEGLRFGRAELVIVHNDIERNRYGIRYHRLEGPVTMEYNLIRNNDVGIFFVPSGQNRVDFLPDEYEADPAYAMMPVIRFNAISGNRAHDYRFGDRQRYDTVARDNWWGTAALDRIYSKIYDRKTDADLGAVLLTPVLPGPPSGVGVRQ</sequence>
<dbReference type="Gene3D" id="2.160.20.10">
    <property type="entry name" value="Single-stranded right-handed beta-helix, Pectin lyase-like"/>
    <property type="match status" value="1"/>
</dbReference>
<feature type="chain" id="PRO_5004223447" description="Right handed beta helix domain-containing protein" evidence="1">
    <location>
        <begin position="23"/>
        <end position="667"/>
    </location>
</feature>
<dbReference type="Proteomes" id="UP000007073">
    <property type="component" value="Chromosome"/>
</dbReference>
<keyword evidence="4" id="KW-1185">Reference proteome</keyword>
<dbReference type="InterPro" id="IPR013784">
    <property type="entry name" value="Carb-bd-like_fold"/>
</dbReference>
<dbReference type="KEGG" id="gme:Gmet_0591"/>
<evidence type="ECO:0000313" key="3">
    <source>
        <dbReference type="EMBL" id="ABB30834.1"/>
    </source>
</evidence>
<dbReference type="InterPro" id="IPR008969">
    <property type="entry name" value="CarboxyPept-like_regulatory"/>
</dbReference>
<dbReference type="STRING" id="269799.Gmet_0591"/>
<proteinExistence type="predicted"/>
<dbReference type="Gene3D" id="2.60.40.1120">
    <property type="entry name" value="Carboxypeptidase-like, regulatory domain"/>
    <property type="match status" value="1"/>
</dbReference>
<dbReference type="EMBL" id="CP000148">
    <property type="protein sequence ID" value="ABB30834.1"/>
    <property type="molecule type" value="Genomic_DNA"/>
</dbReference>
<evidence type="ECO:0000313" key="4">
    <source>
        <dbReference type="Proteomes" id="UP000007073"/>
    </source>
</evidence>
<dbReference type="AlphaFoldDB" id="Q39Y40"/>
<dbReference type="SUPFAM" id="SSF51126">
    <property type="entry name" value="Pectin lyase-like"/>
    <property type="match status" value="1"/>
</dbReference>
<dbReference type="GO" id="GO:0030246">
    <property type="term" value="F:carbohydrate binding"/>
    <property type="evidence" value="ECO:0007669"/>
    <property type="project" value="InterPro"/>
</dbReference>
<protein>
    <recommendedName>
        <fullName evidence="2">Right handed beta helix domain-containing protein</fullName>
    </recommendedName>
</protein>
<keyword evidence="1" id="KW-0732">Signal</keyword>
<gene>
    <name evidence="3" type="ordered locus">Gmet_0591</name>
</gene>
<dbReference type="SUPFAM" id="SSF49452">
    <property type="entry name" value="Starch-binding domain-like"/>
    <property type="match status" value="1"/>
</dbReference>
<evidence type="ECO:0000259" key="2">
    <source>
        <dbReference type="Pfam" id="PF13229"/>
    </source>
</evidence>
<reference evidence="3 4" key="1">
    <citation type="submission" date="2005-10" db="EMBL/GenBank/DDBJ databases">
        <title>Complete sequence of Geobacter metallireducens GS-15.</title>
        <authorList>
            <consortium name="US DOE Joint Genome Institute"/>
            <person name="Copeland A."/>
            <person name="Lucas S."/>
            <person name="Lapidus A."/>
            <person name="Barry K."/>
            <person name="Detter J.C."/>
            <person name="Glavina T."/>
            <person name="Hammon N."/>
            <person name="Israni S."/>
            <person name="Pitluck S."/>
            <person name="Di Bartolo G."/>
            <person name="Chain P."/>
            <person name="Schmutz J."/>
            <person name="Larimer F."/>
            <person name="Land M."/>
            <person name="Kyrpides N."/>
            <person name="Ivanova N."/>
            <person name="Richardson P."/>
        </authorList>
    </citation>
    <scope>NUCLEOTIDE SEQUENCE [LARGE SCALE GENOMIC DNA]</scope>
    <source>
        <strain evidence="4">ATCC 53774 / DSM 7210 / GS-15</strain>
    </source>
</reference>
<accession>Q39Y40</accession>
<dbReference type="eggNOG" id="COG3420">
    <property type="taxonomic scope" value="Bacteria"/>
</dbReference>
<dbReference type="Pfam" id="PF13229">
    <property type="entry name" value="Beta_helix"/>
    <property type="match status" value="1"/>
</dbReference>
<dbReference type="InterPro" id="IPR011050">
    <property type="entry name" value="Pectin_lyase_fold/virulence"/>
</dbReference>
<feature type="signal peptide" evidence="1">
    <location>
        <begin position="1"/>
        <end position="22"/>
    </location>
</feature>
<name>Q39Y40_GEOMG</name>
<dbReference type="InterPro" id="IPR039448">
    <property type="entry name" value="Beta_helix"/>
</dbReference>
<dbReference type="HOGENOM" id="CLU_410374_0_0_7"/>
<reference evidence="3 4" key="2">
    <citation type="journal article" date="2009" name="BMC Microbiol.">
        <title>The genome sequence of Geobacter metallireducens: features of metabolism, physiology and regulation common and dissimilar to Geobacter sulfurreducens.</title>
        <authorList>
            <person name="Aklujkar M."/>
            <person name="Krushkal J."/>
            <person name="DiBartolo G."/>
            <person name="Lapidus A."/>
            <person name="Land M.L."/>
            <person name="Lovley D.R."/>
        </authorList>
    </citation>
    <scope>NUCLEOTIDE SEQUENCE [LARGE SCALE GENOMIC DNA]</scope>
    <source>
        <strain evidence="4">ATCC 53774 / DSM 7210 / GS-15</strain>
    </source>
</reference>
<dbReference type="InterPro" id="IPR012334">
    <property type="entry name" value="Pectin_lyas_fold"/>
</dbReference>
<evidence type="ECO:0000256" key="1">
    <source>
        <dbReference type="SAM" id="SignalP"/>
    </source>
</evidence>
<organism evidence="3 4">
    <name type="scientific">Geobacter metallireducens (strain ATCC 53774 / DSM 7210 / GS-15)</name>
    <dbReference type="NCBI Taxonomy" id="269799"/>
    <lineage>
        <taxon>Bacteria</taxon>
        <taxon>Pseudomonadati</taxon>
        <taxon>Thermodesulfobacteriota</taxon>
        <taxon>Desulfuromonadia</taxon>
        <taxon>Geobacterales</taxon>
        <taxon>Geobacteraceae</taxon>
        <taxon>Geobacter</taxon>
    </lineage>
</organism>
<dbReference type="SUPFAM" id="SSF49464">
    <property type="entry name" value="Carboxypeptidase regulatory domain-like"/>
    <property type="match status" value="1"/>
</dbReference>